<dbReference type="AlphaFoldDB" id="A0AAU9IZM0"/>
<dbReference type="Proteomes" id="UP001162131">
    <property type="component" value="Unassembled WGS sequence"/>
</dbReference>
<dbReference type="EMBL" id="CAJZBQ010000021">
    <property type="protein sequence ID" value="CAG9319053.1"/>
    <property type="molecule type" value="Genomic_DNA"/>
</dbReference>
<proteinExistence type="predicted"/>
<sequence length="217" mass="26312">MALASIGKHLGDKLAYYKNWKFNFQKTRVIGSLRHIDEALDRYTKAPFLEHINRWTLLYHDPDPENHHLTVPYSLYYEEAYFLNYVVDHWKFDTSKLSKYELKDYNLAVEKLKQWKAVRDFSDEIREFMKEMRFIIAMRRNSHTVEQNKALGYPEFEKEVFEKYKKLEQELNSYPEWKAKVMPELENQLRVLYDQGGFSKLGDENPFKELNIQKFFK</sequence>
<comment type="caution">
    <text evidence="1">The sequence shown here is derived from an EMBL/GenBank/DDBJ whole genome shotgun (WGS) entry which is preliminary data.</text>
</comment>
<reference evidence="1" key="1">
    <citation type="submission" date="2021-09" db="EMBL/GenBank/DDBJ databases">
        <authorList>
            <consortium name="AG Swart"/>
            <person name="Singh M."/>
            <person name="Singh A."/>
            <person name="Seah K."/>
            <person name="Emmerich C."/>
        </authorList>
    </citation>
    <scope>NUCLEOTIDE SEQUENCE</scope>
    <source>
        <strain evidence="1">ATCC30299</strain>
    </source>
</reference>
<evidence type="ECO:0000313" key="2">
    <source>
        <dbReference type="Proteomes" id="UP001162131"/>
    </source>
</evidence>
<protein>
    <submittedName>
        <fullName evidence="1">Uncharacterized protein</fullName>
    </submittedName>
</protein>
<accession>A0AAU9IZM0</accession>
<keyword evidence="2" id="KW-1185">Reference proteome</keyword>
<evidence type="ECO:0000313" key="1">
    <source>
        <dbReference type="EMBL" id="CAG9319053.1"/>
    </source>
</evidence>
<name>A0AAU9IZM0_9CILI</name>
<gene>
    <name evidence="1" type="ORF">BSTOLATCC_MIC22404</name>
</gene>
<organism evidence="1 2">
    <name type="scientific">Blepharisma stoltei</name>
    <dbReference type="NCBI Taxonomy" id="1481888"/>
    <lineage>
        <taxon>Eukaryota</taxon>
        <taxon>Sar</taxon>
        <taxon>Alveolata</taxon>
        <taxon>Ciliophora</taxon>
        <taxon>Postciliodesmatophora</taxon>
        <taxon>Heterotrichea</taxon>
        <taxon>Heterotrichida</taxon>
        <taxon>Blepharismidae</taxon>
        <taxon>Blepharisma</taxon>
    </lineage>
</organism>